<keyword evidence="2" id="KW-1185">Reference proteome</keyword>
<protein>
    <submittedName>
        <fullName evidence="1">Uncharacterized protein</fullName>
    </submittedName>
</protein>
<name>A0AAV2NLV6_9HYME</name>
<evidence type="ECO:0000313" key="1">
    <source>
        <dbReference type="EMBL" id="CAL1681390.1"/>
    </source>
</evidence>
<accession>A0AAV2NLV6</accession>
<evidence type="ECO:0000313" key="2">
    <source>
        <dbReference type="Proteomes" id="UP001497644"/>
    </source>
</evidence>
<dbReference type="Proteomes" id="UP001497644">
    <property type="component" value="Chromosome 3"/>
</dbReference>
<dbReference type="EMBL" id="OZ034826">
    <property type="protein sequence ID" value="CAL1681390.1"/>
    <property type="molecule type" value="Genomic_DNA"/>
</dbReference>
<dbReference type="AlphaFoldDB" id="A0AAV2NLV6"/>
<proteinExistence type="predicted"/>
<organism evidence="1 2">
    <name type="scientific">Lasius platythorax</name>
    <dbReference type="NCBI Taxonomy" id="488582"/>
    <lineage>
        <taxon>Eukaryota</taxon>
        <taxon>Metazoa</taxon>
        <taxon>Ecdysozoa</taxon>
        <taxon>Arthropoda</taxon>
        <taxon>Hexapoda</taxon>
        <taxon>Insecta</taxon>
        <taxon>Pterygota</taxon>
        <taxon>Neoptera</taxon>
        <taxon>Endopterygota</taxon>
        <taxon>Hymenoptera</taxon>
        <taxon>Apocrita</taxon>
        <taxon>Aculeata</taxon>
        <taxon>Formicoidea</taxon>
        <taxon>Formicidae</taxon>
        <taxon>Formicinae</taxon>
        <taxon>Lasius</taxon>
        <taxon>Lasius</taxon>
    </lineage>
</organism>
<sequence>MKKNGKTYVQQMSLFILKYGM</sequence>
<reference evidence="1" key="1">
    <citation type="submission" date="2024-04" db="EMBL/GenBank/DDBJ databases">
        <authorList>
            <consortium name="Molecular Ecology Group"/>
        </authorList>
    </citation>
    <scope>NUCLEOTIDE SEQUENCE</scope>
</reference>
<gene>
    <name evidence="1" type="ORF">LPLAT_LOCUS7428</name>
</gene>